<evidence type="ECO:0000256" key="1">
    <source>
        <dbReference type="ARBA" id="ARBA00022737"/>
    </source>
</evidence>
<keyword evidence="2 3" id="KW-0802">TPR repeat</keyword>
<dbReference type="InterPro" id="IPR019734">
    <property type="entry name" value="TPR_rpt"/>
</dbReference>
<dbReference type="PROSITE" id="PS50005">
    <property type="entry name" value="TPR"/>
    <property type="match status" value="1"/>
</dbReference>
<dbReference type="SUPFAM" id="SSF48452">
    <property type="entry name" value="TPR-like"/>
    <property type="match status" value="3"/>
</dbReference>
<dbReference type="KEGG" id="ljn:T285_05310"/>
<protein>
    <submittedName>
        <fullName evidence="4">Peptide-binding protein</fullName>
    </submittedName>
</protein>
<dbReference type="Gene3D" id="1.25.40.10">
    <property type="entry name" value="Tetratricopeptide repeat domain"/>
    <property type="match status" value="4"/>
</dbReference>
<feature type="repeat" description="TPR" evidence="3">
    <location>
        <begin position="217"/>
        <end position="250"/>
    </location>
</feature>
<dbReference type="Proteomes" id="UP000018522">
    <property type="component" value="Chromosome"/>
</dbReference>
<dbReference type="AlphaFoldDB" id="A0A7D9N6S6"/>
<proteinExistence type="predicted"/>
<dbReference type="PANTHER" id="PTHR45586:SF1">
    <property type="entry name" value="LIPOPOLYSACCHARIDE ASSEMBLY PROTEIN B"/>
    <property type="match status" value="1"/>
</dbReference>
<dbReference type="SMART" id="SM00028">
    <property type="entry name" value="TPR"/>
    <property type="match status" value="6"/>
</dbReference>
<dbReference type="Pfam" id="PF13181">
    <property type="entry name" value="TPR_8"/>
    <property type="match status" value="2"/>
</dbReference>
<sequence>MYNYCESTNEKSEKMTYSEQLLDAIQNHDFSDNRILLKKALDNDDPEILASLAENLTDLGFTDLSKEVYRFLIGQFPKEDLFKVYLAEILLNDGDEDDGLQLLYDVKPDSDAYLESLLDLADYYQSNGLIETAHQKLLEAHKLAPDEDAINFGLAELDYLSGDYSEALDLYRELAKNNKTFGEVVLSQRIAACLAKLGEYEEAANEIKSHENDILSIDALYEAGLIMLSANDNKAAIKYLDQVIETQPDYVNAYPLLAQAYAAEDNNEEVLRTAQTGLSYNELDEVLYSLGAKAAANLNQLDEAERLLKKGLEVAPDNSDLRLQLSNLYLHQHQDEANISLFKDLDDEELEPQAHWNLAVSYQRLEDYDKAKSEFLLAYPAFQNNASFLRQMISLFYELREIPTTKELIKKYLQVQPDDLDMQDMLDELNNENE</sequence>
<dbReference type="PANTHER" id="PTHR45586">
    <property type="entry name" value="TPR REPEAT-CONTAINING PROTEIN PA4667"/>
    <property type="match status" value="1"/>
</dbReference>
<dbReference type="InterPro" id="IPR011990">
    <property type="entry name" value="TPR-like_helical_dom_sf"/>
</dbReference>
<evidence type="ECO:0000256" key="3">
    <source>
        <dbReference type="PROSITE-ProRule" id="PRU00339"/>
    </source>
</evidence>
<organism evidence="4 5">
    <name type="scientific">Lactobacillus johnsonii N6.2</name>
    <dbReference type="NCBI Taxonomy" id="1408186"/>
    <lineage>
        <taxon>Bacteria</taxon>
        <taxon>Bacillati</taxon>
        <taxon>Bacillota</taxon>
        <taxon>Bacilli</taxon>
        <taxon>Lactobacillales</taxon>
        <taxon>Lactobacillaceae</taxon>
        <taxon>Lactobacillus</taxon>
    </lineage>
</organism>
<evidence type="ECO:0000313" key="5">
    <source>
        <dbReference type="Proteomes" id="UP000018522"/>
    </source>
</evidence>
<evidence type="ECO:0000313" key="4">
    <source>
        <dbReference type="EMBL" id="AHA97448.1"/>
    </source>
</evidence>
<gene>
    <name evidence="4" type="ORF">T285_05310</name>
</gene>
<dbReference type="InterPro" id="IPR051012">
    <property type="entry name" value="CellSynth/LPSAsmb/PSIAsmb"/>
</dbReference>
<name>A0A7D9N6S6_LACJH</name>
<accession>A0A7D9N6S6</accession>
<reference evidence="4 5" key="1">
    <citation type="journal article" date="2014" name="Genome Announc.">
        <title>Complete Genome Sequences of Lactobacillus johnsonii Strain N6.2 and Lactobacillus reuteri Strain TD1.</title>
        <authorList>
            <person name="Leonard M.T."/>
            <person name="Valladares R.B."/>
            <person name="Ardissone A."/>
            <person name="Gonzalez C.F."/>
            <person name="Lorca G.L."/>
            <person name="Triplett E.W."/>
        </authorList>
    </citation>
    <scope>NUCLEOTIDE SEQUENCE [LARGE SCALE GENOMIC DNA]</scope>
    <source>
        <strain evidence="4 5">N6.2</strain>
    </source>
</reference>
<dbReference type="EMBL" id="CP006811">
    <property type="protein sequence ID" value="AHA97448.1"/>
    <property type="molecule type" value="Genomic_DNA"/>
</dbReference>
<evidence type="ECO:0000256" key="2">
    <source>
        <dbReference type="ARBA" id="ARBA00022803"/>
    </source>
</evidence>
<dbReference type="Pfam" id="PF13174">
    <property type="entry name" value="TPR_6"/>
    <property type="match status" value="1"/>
</dbReference>
<keyword evidence="1" id="KW-0677">Repeat</keyword>
<dbReference type="Pfam" id="PF13432">
    <property type="entry name" value="TPR_16"/>
    <property type="match status" value="1"/>
</dbReference>